<dbReference type="Gene3D" id="2.60.40.10">
    <property type="entry name" value="Immunoglobulins"/>
    <property type="match status" value="1"/>
</dbReference>
<feature type="domain" description="Alpha-L-rhamnosidase C-terminal" evidence="7">
    <location>
        <begin position="775"/>
        <end position="848"/>
    </location>
</feature>
<dbReference type="Pfam" id="PF17389">
    <property type="entry name" value="Bac_rhamnosid6H"/>
    <property type="match status" value="1"/>
</dbReference>
<keyword evidence="3" id="KW-0378">Hydrolase</keyword>
<dbReference type="EMBL" id="CP046401">
    <property type="protein sequence ID" value="QGY48061.1"/>
    <property type="molecule type" value="Genomic_DNA"/>
</dbReference>
<feature type="domain" description="Alpha-L-rhamnosidase concanavalin-like" evidence="4">
    <location>
        <begin position="322"/>
        <end position="422"/>
    </location>
</feature>
<keyword evidence="9" id="KW-1185">Reference proteome</keyword>
<dbReference type="Pfam" id="PF05592">
    <property type="entry name" value="Bac_rhamnosid"/>
    <property type="match status" value="1"/>
</dbReference>
<dbReference type="InterPro" id="IPR035398">
    <property type="entry name" value="Bac_rhamnosid_C"/>
</dbReference>
<feature type="domain" description="Bacterial alpha-L-rhamnosidase N-terminal" evidence="5">
    <location>
        <begin position="142"/>
        <end position="311"/>
    </location>
</feature>
<evidence type="ECO:0000256" key="3">
    <source>
        <dbReference type="ARBA" id="ARBA00022801"/>
    </source>
</evidence>
<dbReference type="Gene3D" id="2.60.120.260">
    <property type="entry name" value="Galactose-binding domain-like"/>
    <property type="match status" value="2"/>
</dbReference>
<dbReference type="InterPro" id="IPR035396">
    <property type="entry name" value="Bac_rhamnosid6H"/>
</dbReference>
<dbReference type="InterPro" id="IPR012341">
    <property type="entry name" value="6hp_glycosidase-like_sf"/>
</dbReference>
<dbReference type="InterPro" id="IPR008928">
    <property type="entry name" value="6-hairpin_glycosidase_sf"/>
</dbReference>
<dbReference type="KEGG" id="mcos:GM418_06625"/>
<dbReference type="Proteomes" id="UP000428260">
    <property type="component" value="Chromosome"/>
</dbReference>
<evidence type="ECO:0000259" key="4">
    <source>
        <dbReference type="Pfam" id="PF05592"/>
    </source>
</evidence>
<proteinExistence type="predicted"/>
<dbReference type="InterPro" id="IPR013737">
    <property type="entry name" value="Bac_rhamnosid_N"/>
</dbReference>
<dbReference type="PANTHER" id="PTHR33307">
    <property type="entry name" value="ALPHA-RHAMNOSIDASE (EUROFUNG)"/>
    <property type="match status" value="1"/>
</dbReference>
<evidence type="ECO:0000256" key="2">
    <source>
        <dbReference type="ARBA" id="ARBA00012652"/>
    </source>
</evidence>
<organism evidence="8 9">
    <name type="scientific">Maribellus comscasis</name>
    <dbReference type="NCBI Taxonomy" id="2681766"/>
    <lineage>
        <taxon>Bacteria</taxon>
        <taxon>Pseudomonadati</taxon>
        <taxon>Bacteroidota</taxon>
        <taxon>Bacteroidia</taxon>
        <taxon>Marinilabiliales</taxon>
        <taxon>Prolixibacteraceae</taxon>
        <taxon>Maribellus</taxon>
    </lineage>
</organism>
<evidence type="ECO:0000259" key="5">
    <source>
        <dbReference type="Pfam" id="PF08531"/>
    </source>
</evidence>
<dbReference type="InterPro" id="IPR008902">
    <property type="entry name" value="Rhamnosid_concanavalin"/>
</dbReference>
<evidence type="ECO:0000313" key="9">
    <source>
        <dbReference type="Proteomes" id="UP000428260"/>
    </source>
</evidence>
<dbReference type="Pfam" id="PF17390">
    <property type="entry name" value="Bac_rhamnosid_C"/>
    <property type="match status" value="1"/>
</dbReference>
<evidence type="ECO:0000259" key="6">
    <source>
        <dbReference type="Pfam" id="PF17389"/>
    </source>
</evidence>
<dbReference type="PIRSF" id="PIRSF010631">
    <property type="entry name" value="A-rhamnsds"/>
    <property type="match status" value="1"/>
</dbReference>
<dbReference type="InterPro" id="IPR016007">
    <property type="entry name" value="Alpha_rhamnosid"/>
</dbReference>
<evidence type="ECO:0000259" key="7">
    <source>
        <dbReference type="Pfam" id="PF17390"/>
    </source>
</evidence>
<dbReference type="Pfam" id="PF08531">
    <property type="entry name" value="Bac_rhamnosid_N"/>
    <property type="match status" value="1"/>
</dbReference>
<dbReference type="Gene3D" id="2.60.420.10">
    <property type="entry name" value="Maltose phosphorylase, domain 3"/>
    <property type="match status" value="1"/>
</dbReference>
<protein>
    <recommendedName>
        <fullName evidence="2">alpha-L-rhamnosidase</fullName>
        <ecNumber evidence="2">3.2.1.40</ecNumber>
    </recommendedName>
</protein>
<dbReference type="GO" id="GO:0005975">
    <property type="term" value="P:carbohydrate metabolic process"/>
    <property type="evidence" value="ECO:0007669"/>
    <property type="project" value="InterPro"/>
</dbReference>
<accession>A0A6I6JZM0</accession>
<comment type="catalytic activity">
    <reaction evidence="1">
        <text>Hydrolysis of terminal non-reducing alpha-L-rhamnose residues in alpha-L-rhamnosides.</text>
        <dbReference type="EC" id="3.2.1.40"/>
    </reaction>
</comment>
<dbReference type="EC" id="3.2.1.40" evidence="2"/>
<feature type="domain" description="Alpha-L-rhamnosidase six-hairpin glycosidase" evidence="6">
    <location>
        <begin position="427"/>
        <end position="773"/>
    </location>
</feature>
<dbReference type="GO" id="GO:0030596">
    <property type="term" value="F:alpha-L-rhamnosidase activity"/>
    <property type="evidence" value="ECO:0007669"/>
    <property type="project" value="UniProtKB-EC"/>
</dbReference>
<name>A0A6I6JZM0_9BACT</name>
<dbReference type="SUPFAM" id="SSF48208">
    <property type="entry name" value="Six-hairpin glycosidases"/>
    <property type="match status" value="1"/>
</dbReference>
<dbReference type="AlphaFoldDB" id="A0A6I6JZM0"/>
<gene>
    <name evidence="8" type="ORF">GM418_06625</name>
</gene>
<dbReference type="Gene3D" id="1.50.10.10">
    <property type="match status" value="1"/>
</dbReference>
<dbReference type="PANTHER" id="PTHR33307:SF6">
    <property type="entry name" value="ALPHA-RHAMNOSIDASE (EUROFUNG)-RELATED"/>
    <property type="match status" value="1"/>
</dbReference>
<dbReference type="InterPro" id="IPR013783">
    <property type="entry name" value="Ig-like_fold"/>
</dbReference>
<reference evidence="8 9" key="1">
    <citation type="submission" date="2019-11" db="EMBL/GenBank/DDBJ databases">
        <authorList>
            <person name="Zheng R.K."/>
            <person name="Sun C.M."/>
        </authorList>
    </citation>
    <scope>NUCLEOTIDE SEQUENCE [LARGE SCALE GENOMIC DNA]</scope>
    <source>
        <strain evidence="8 9">WC007</strain>
    </source>
</reference>
<evidence type="ECO:0000313" key="8">
    <source>
        <dbReference type="EMBL" id="QGY48061.1"/>
    </source>
</evidence>
<sequence>MRVNPLAVEARNPRLSWEILGEQRGIVQTHYQIIVSSSPGKLKENIGDVWNSGKVHSDKSVNVLFKGSELKERETCYWKVKVWTPIGESKWSEPAFWSVGLRYQNSWMGSWIGFERAFPWDEEAVFSKLSARYFRREFEVKKEVLSAKAYIVGLGLYELFFNGEKIGTQELAPTPTDFSKNVKYNVFDVTGEIQPGKNAIGIILGNGKFYSCRKYKFYKIKDFGYPKMLFQLEIDYVDGTKDFVVSDETWKGTADGPIRSNNEYDGEEYDARKEMPGWNKVGFDEKSWLTAEVVDGPPGDIEAQMNENMNVMAIVKPVSITHLTPEKFVLDMGQNMVGWIRFKVRGERGAQISLKFAEIVNDKNEIVIDNLRDAKSTDVYTLKGEETEEWNPTFVYHGFRYVEVTGYPGKPDLANFIGEVVYNNIENSGTFESSNLLLNQIFKNAWWGINGNYKGVPVDCPQRNEREPWLGDRAIGCYGESFLFGNENLYAKWLDDIRLSQKKDGSICDVAPAYWKYYSDNMTWPGTFLMVADMLYTQFGYERGIVENYAAMKKWLEYMKERYMNNDFIVTKDSYGDWCEPPVTIEEGMGKTANVKYPSTLIATAYYYYFMQLMQKFALISGQVEDMEVHEELAQKIKKGFNEHFFNSRSSFYGENKLTENLLPLYFGMVPGSHEQKVFNTIVEIIEKENDGHLSTGMIGVQWLMRTLTGNGRADLAYQLATNKTYPSWGYMIENGATTIWELWNGNSAAPDMNSYNHVMMLGDLLIWYYENLAGIKSGSEAPGFKQIIMKPEIIEGLDFVNASYRSNYGLIKSSWEKTNNKFRWKVEIPANTSAIVYIPGNSVAAVTEGGLPLNNSDIFKFIKLDKNRVVYRIGSGTYDFVSGF</sequence>
<dbReference type="Pfam" id="PF25788">
    <property type="entry name" value="Ig_Rha78A_N"/>
    <property type="match status" value="1"/>
</dbReference>
<evidence type="ECO:0000256" key="1">
    <source>
        <dbReference type="ARBA" id="ARBA00001445"/>
    </source>
</evidence>